<name>A0A166NV09_9AGAM</name>
<evidence type="ECO:0000259" key="1">
    <source>
        <dbReference type="Pfam" id="PF24137"/>
    </source>
</evidence>
<feature type="domain" description="AsqO/PenF-like C-terminal" evidence="2">
    <location>
        <begin position="248"/>
        <end position="384"/>
    </location>
</feature>
<reference evidence="3 4" key="1">
    <citation type="journal article" date="2016" name="Mol. Biol. Evol.">
        <title>Comparative Genomics of Early-Diverging Mushroom-Forming Fungi Provides Insights into the Origins of Lignocellulose Decay Capabilities.</title>
        <authorList>
            <person name="Nagy L.G."/>
            <person name="Riley R."/>
            <person name="Tritt A."/>
            <person name="Adam C."/>
            <person name="Daum C."/>
            <person name="Floudas D."/>
            <person name="Sun H."/>
            <person name="Yadav J.S."/>
            <person name="Pangilinan J."/>
            <person name="Larsson K.H."/>
            <person name="Matsuura K."/>
            <person name="Barry K."/>
            <person name="Labutti K."/>
            <person name="Kuo R."/>
            <person name="Ohm R.A."/>
            <person name="Bhattacharya S.S."/>
            <person name="Shirouzu T."/>
            <person name="Yoshinaga Y."/>
            <person name="Martin F.M."/>
            <person name="Grigoriev I.V."/>
            <person name="Hibbett D.S."/>
        </authorList>
    </citation>
    <scope>NUCLEOTIDE SEQUENCE [LARGE SCALE GENOMIC DNA]</scope>
    <source>
        <strain evidence="3 4">CBS 109695</strain>
    </source>
</reference>
<evidence type="ECO:0000259" key="2">
    <source>
        <dbReference type="Pfam" id="PF25581"/>
    </source>
</evidence>
<dbReference type="Proteomes" id="UP000076532">
    <property type="component" value="Unassembled WGS sequence"/>
</dbReference>
<organism evidence="3 4">
    <name type="scientific">Athelia psychrophila</name>
    <dbReference type="NCBI Taxonomy" id="1759441"/>
    <lineage>
        <taxon>Eukaryota</taxon>
        <taxon>Fungi</taxon>
        <taxon>Dikarya</taxon>
        <taxon>Basidiomycota</taxon>
        <taxon>Agaricomycotina</taxon>
        <taxon>Agaricomycetes</taxon>
        <taxon>Agaricomycetidae</taxon>
        <taxon>Atheliales</taxon>
        <taxon>Atheliaceae</taxon>
        <taxon>Athelia</taxon>
    </lineage>
</organism>
<gene>
    <name evidence="3" type="ORF">FIBSPDRAFT_389875</name>
</gene>
<dbReference type="OrthoDB" id="5344254at2759"/>
<dbReference type="InterPro" id="IPR056402">
    <property type="entry name" value="DA_N"/>
</dbReference>
<dbReference type="InterPro" id="IPR057722">
    <property type="entry name" value="AsqO/PenF-like_C"/>
</dbReference>
<accession>A0A166NV09</accession>
<protein>
    <recommendedName>
        <fullName evidence="5">AttH domain-containing protein</fullName>
    </recommendedName>
</protein>
<evidence type="ECO:0008006" key="5">
    <source>
        <dbReference type="Google" id="ProtNLM"/>
    </source>
</evidence>
<dbReference type="Pfam" id="PF24137">
    <property type="entry name" value="DA_N"/>
    <property type="match status" value="1"/>
</dbReference>
<dbReference type="SUPFAM" id="SSF159245">
    <property type="entry name" value="AttH-like"/>
    <property type="match status" value="1"/>
</dbReference>
<feature type="domain" description="Diels-Alderase N-terminal" evidence="1">
    <location>
        <begin position="52"/>
        <end position="241"/>
    </location>
</feature>
<dbReference type="EMBL" id="KV417521">
    <property type="protein sequence ID" value="KZP25411.1"/>
    <property type="molecule type" value="Genomic_DNA"/>
</dbReference>
<evidence type="ECO:0000313" key="3">
    <source>
        <dbReference type="EMBL" id="KZP25411.1"/>
    </source>
</evidence>
<dbReference type="Pfam" id="PF25581">
    <property type="entry name" value="AsqO_C"/>
    <property type="match status" value="1"/>
</dbReference>
<proteinExistence type="predicted"/>
<sequence>MLQRASRFRISDVGAKYEVPSLALIGALALPTQAQAPNTAVTIFDGQYIYPNASNDAVEWWWGQAIAEPEGSNPPAAFQFLFYQGYPFSAGPRDPSLPEFYVNIAGFFPNGTAFAATAPATAGNVTNNGQEVTGAWPGAGSFKGSSDLSTFAIQINAPSVGIEGTLTLTSDNAHHYGCNSTTDPYFGSVIPSGAELNDAETLLFTQLGWATTVPGAVSSVDMTINGTQLKFTGQGYHDANWSPQPINTAVSSWYFGTATVGPYDLSYISVTPTNSTKILNTGYLSRNGVVLQNQCSLDGTKTNDHSIITPYGQVNDTAAGGVSIPTGFIVEYILANGEAFSFNLSSVAGAQNPDSLPYHRWNGLASGGRVGDSVSSGLTVFEWLNPGLVTYTAPATSA</sequence>
<evidence type="ECO:0000313" key="4">
    <source>
        <dbReference type="Proteomes" id="UP000076532"/>
    </source>
</evidence>
<dbReference type="AlphaFoldDB" id="A0A166NV09"/>
<dbReference type="STRING" id="436010.A0A166NV09"/>
<keyword evidence="4" id="KW-1185">Reference proteome</keyword>